<accession>A0A4Q7NQ89</accession>
<dbReference type="InterPro" id="IPR000792">
    <property type="entry name" value="Tscrpt_reg_LuxR_C"/>
</dbReference>
<dbReference type="Pfam" id="PF00196">
    <property type="entry name" value="GerE"/>
    <property type="match status" value="1"/>
</dbReference>
<reference evidence="4 5" key="1">
    <citation type="submission" date="2019-02" db="EMBL/GenBank/DDBJ databases">
        <title>Genomic Encyclopedia of Type Strains, Phase IV (KMG-IV): sequencing the most valuable type-strain genomes for metagenomic binning, comparative biology and taxonomic classification.</title>
        <authorList>
            <person name="Goeker M."/>
        </authorList>
    </citation>
    <scope>NUCLEOTIDE SEQUENCE [LARGE SCALE GENOMIC DNA]</scope>
    <source>
        <strain evidence="4 5">DSM 45622</strain>
    </source>
</reference>
<dbReference type="RefSeq" id="WP_165400287.1">
    <property type="nucleotide sequence ID" value="NZ_SGXD01000003.1"/>
</dbReference>
<dbReference type="InterPro" id="IPR041664">
    <property type="entry name" value="AAA_16"/>
</dbReference>
<dbReference type="PROSITE" id="PS00622">
    <property type="entry name" value="HTH_LUXR_1"/>
    <property type="match status" value="1"/>
</dbReference>
<protein>
    <submittedName>
        <fullName evidence="4">Regulatory LuxR family protein</fullName>
    </submittedName>
</protein>
<comment type="caution">
    <text evidence="4">The sequence shown here is derived from an EMBL/GenBank/DDBJ whole genome shotgun (WGS) entry which is preliminary data.</text>
</comment>
<dbReference type="GO" id="GO:0006355">
    <property type="term" value="P:regulation of DNA-templated transcription"/>
    <property type="evidence" value="ECO:0007669"/>
    <property type="project" value="InterPro"/>
</dbReference>
<organism evidence="4 5">
    <name type="scientific">Motilibacter rhizosphaerae</name>
    <dbReference type="NCBI Taxonomy" id="598652"/>
    <lineage>
        <taxon>Bacteria</taxon>
        <taxon>Bacillati</taxon>
        <taxon>Actinomycetota</taxon>
        <taxon>Actinomycetes</taxon>
        <taxon>Motilibacterales</taxon>
        <taxon>Motilibacteraceae</taxon>
        <taxon>Motilibacter</taxon>
    </lineage>
</organism>
<dbReference type="GO" id="GO:0005524">
    <property type="term" value="F:ATP binding"/>
    <property type="evidence" value="ECO:0007669"/>
    <property type="project" value="UniProtKB-KW"/>
</dbReference>
<evidence type="ECO:0000313" key="5">
    <source>
        <dbReference type="Proteomes" id="UP000293638"/>
    </source>
</evidence>
<evidence type="ECO:0000256" key="2">
    <source>
        <dbReference type="ARBA" id="ARBA00022840"/>
    </source>
</evidence>
<dbReference type="SMART" id="SM00421">
    <property type="entry name" value="HTH_LUXR"/>
    <property type="match status" value="1"/>
</dbReference>
<dbReference type="SUPFAM" id="SSF46894">
    <property type="entry name" value="C-terminal effector domain of the bipartite response regulators"/>
    <property type="match status" value="1"/>
</dbReference>
<name>A0A4Q7NQ89_9ACTN</name>
<keyword evidence="5" id="KW-1185">Reference proteome</keyword>
<dbReference type="PANTHER" id="PTHR16305">
    <property type="entry name" value="TESTICULAR SOLUBLE ADENYLYL CYCLASE"/>
    <property type="match status" value="1"/>
</dbReference>
<dbReference type="Gene3D" id="3.40.50.300">
    <property type="entry name" value="P-loop containing nucleotide triphosphate hydrolases"/>
    <property type="match status" value="1"/>
</dbReference>
<dbReference type="PRINTS" id="PR00038">
    <property type="entry name" value="HTHLUXR"/>
</dbReference>
<dbReference type="GO" id="GO:0003677">
    <property type="term" value="F:DNA binding"/>
    <property type="evidence" value="ECO:0007669"/>
    <property type="project" value="InterPro"/>
</dbReference>
<sequence>MAAPGQGELVGRAADLARVEELLGVPAPAGRGVLLAGDAGVGKTRLADELRARAGDAGWRVLVGHCLDFGGDSLPHLPFAEIVGAAADDVPGAVAAVQEQHPALVALLPGDSGGRAPSRPELVDAVWALLRRLGAERPVLLVVEDAHWADASTRGLLGHLLARLPGSPVSVLVTYRAEDLHRRHPLRADVPTWARLAGVSRTALAPLGSEDVRRLVQALRTGLPDGVVERIVERAEGNAFFTEELVAAAGSGERALSADLADLLLLRLDALSAPARTLLRTLAVGGRETSHALLEVVAELPDGELDAAAREAVDAHVLTAGADTYAFRHALLAEAVYDDLLPGERVRWHRRYAAALAGATRPGSAAELARHASAAHDTATALPASVRAGDEAAGVGGFAEALLHYEHALELLAEGGDADPAGEQLDLVVRAAAAAVSAGELHRGVVLLRDLLARLPEDADPARRTLVVVELAAALLLVDGVADPVELTSTALERAPDDLPGELRARLLALHARGWLGRGRQEDAADWALRAVELATELELPAVLVDARTTLARLQFATAGGEAEAGLLTSTAAARAAGDVGTELRGGFSLGTLHYEQGRLAQAQQDLSTITARAVEAHQPWAPYAISSRVLAALVAYVRGEWEEAGRLVSLEGEQAPPLPQAVLAAAGLYLLAGRGDDGSAAGRLSELRRWWDHDSLLALNCTAAGIDLLGDRGELEAAAALHGDGVRVLRAAWADEHPGALVRLSALLLGQYATAGVALTPAAALVADAELAVAAATRTGPEARAWLARVHAEHLRLQHATGGPVSADELVAAWEEAASRSAEFGHVFETARSQARLAAVLRATGRGGAEQAAAAEAVAARLGAAPLLREVAALGFRSAPSAELLTAREREVLELVAQGLSNREVGQRLFISAKTVSVHLSNVMAKLGAASRTEAVFRAQRAGLLAPG</sequence>
<dbReference type="CDD" id="cd06170">
    <property type="entry name" value="LuxR_C_like"/>
    <property type="match status" value="1"/>
</dbReference>
<dbReference type="Gene3D" id="1.10.10.10">
    <property type="entry name" value="Winged helix-like DNA-binding domain superfamily/Winged helix DNA-binding domain"/>
    <property type="match status" value="1"/>
</dbReference>
<dbReference type="Pfam" id="PF13191">
    <property type="entry name" value="AAA_16"/>
    <property type="match status" value="1"/>
</dbReference>
<dbReference type="InterPro" id="IPR036388">
    <property type="entry name" value="WH-like_DNA-bd_sf"/>
</dbReference>
<proteinExistence type="predicted"/>
<dbReference type="InterPro" id="IPR027417">
    <property type="entry name" value="P-loop_NTPase"/>
</dbReference>
<dbReference type="AlphaFoldDB" id="A0A4Q7NQ89"/>
<evidence type="ECO:0000259" key="3">
    <source>
        <dbReference type="PROSITE" id="PS50043"/>
    </source>
</evidence>
<gene>
    <name evidence="4" type="ORF">EV189_2707</name>
</gene>
<dbReference type="PANTHER" id="PTHR16305:SF35">
    <property type="entry name" value="TRANSCRIPTIONAL ACTIVATOR DOMAIN"/>
    <property type="match status" value="1"/>
</dbReference>
<dbReference type="PROSITE" id="PS50043">
    <property type="entry name" value="HTH_LUXR_2"/>
    <property type="match status" value="1"/>
</dbReference>
<dbReference type="Proteomes" id="UP000293638">
    <property type="component" value="Unassembled WGS sequence"/>
</dbReference>
<dbReference type="GO" id="GO:0005737">
    <property type="term" value="C:cytoplasm"/>
    <property type="evidence" value="ECO:0007669"/>
    <property type="project" value="TreeGrafter"/>
</dbReference>
<dbReference type="GO" id="GO:0004016">
    <property type="term" value="F:adenylate cyclase activity"/>
    <property type="evidence" value="ECO:0007669"/>
    <property type="project" value="TreeGrafter"/>
</dbReference>
<keyword evidence="1" id="KW-0547">Nucleotide-binding</keyword>
<dbReference type="InterPro" id="IPR016032">
    <property type="entry name" value="Sig_transdc_resp-reg_C-effctor"/>
</dbReference>
<evidence type="ECO:0000313" key="4">
    <source>
        <dbReference type="EMBL" id="RZS87282.1"/>
    </source>
</evidence>
<dbReference type="EMBL" id="SGXD01000003">
    <property type="protein sequence ID" value="RZS87282.1"/>
    <property type="molecule type" value="Genomic_DNA"/>
</dbReference>
<evidence type="ECO:0000256" key="1">
    <source>
        <dbReference type="ARBA" id="ARBA00022741"/>
    </source>
</evidence>
<keyword evidence="2" id="KW-0067">ATP-binding</keyword>
<dbReference type="SUPFAM" id="SSF52540">
    <property type="entry name" value="P-loop containing nucleoside triphosphate hydrolases"/>
    <property type="match status" value="1"/>
</dbReference>
<feature type="domain" description="HTH luxR-type" evidence="3">
    <location>
        <begin position="879"/>
        <end position="944"/>
    </location>
</feature>